<evidence type="ECO:0000313" key="4">
    <source>
        <dbReference type="Proteomes" id="UP000217676"/>
    </source>
</evidence>
<accession>A0A160P5Q2</accession>
<evidence type="ECO:0000259" key="2">
    <source>
        <dbReference type="Pfam" id="PF14024"/>
    </source>
</evidence>
<sequence length="205" mass="22991">MPAAMLRRMTEDDFWTLVAASGTRPGDRQAREDWLGRRLLELPADAVAAFQARLEAAVDAAYTWPLWDAAARIEDGWCSDDGFVSFRLWLVARGRTVYETAVADPDTLAALPELRALAGRRIEDWDDEEWPEWERLDRIAREVWNQTTGRDGEDFDAFYDAVDAADLVTGDAARARDPEGGEPSGRRGELLPRLAALFPRPDGLD</sequence>
<dbReference type="EMBL" id="AP017424">
    <property type="protein sequence ID" value="BAU86013.1"/>
    <property type="molecule type" value="Genomic_DNA"/>
</dbReference>
<dbReference type="InterPro" id="IPR025334">
    <property type="entry name" value="DUF4240"/>
</dbReference>
<dbReference type="KEGG" id="slau:SLA_5131"/>
<feature type="domain" description="DUF4240" evidence="2">
    <location>
        <begin position="9"/>
        <end position="145"/>
    </location>
</feature>
<evidence type="ECO:0000313" key="3">
    <source>
        <dbReference type="EMBL" id="BAU86013.1"/>
    </source>
</evidence>
<feature type="region of interest" description="Disordered" evidence="1">
    <location>
        <begin position="171"/>
        <end position="192"/>
    </location>
</feature>
<protein>
    <recommendedName>
        <fullName evidence="2">DUF4240 domain-containing protein</fullName>
    </recommendedName>
</protein>
<organism evidence="3 4">
    <name type="scientific">Streptomyces laurentii</name>
    <dbReference type="NCBI Taxonomy" id="39478"/>
    <lineage>
        <taxon>Bacteria</taxon>
        <taxon>Bacillati</taxon>
        <taxon>Actinomycetota</taxon>
        <taxon>Actinomycetes</taxon>
        <taxon>Kitasatosporales</taxon>
        <taxon>Streptomycetaceae</taxon>
        <taxon>Streptomyces</taxon>
    </lineage>
</organism>
<name>A0A160P5Q2_STRLU</name>
<gene>
    <name evidence="3" type="ORF">SLA_5131</name>
</gene>
<feature type="compositionally biased region" description="Basic and acidic residues" evidence="1">
    <location>
        <begin position="173"/>
        <end position="190"/>
    </location>
</feature>
<evidence type="ECO:0000256" key="1">
    <source>
        <dbReference type="SAM" id="MobiDB-lite"/>
    </source>
</evidence>
<dbReference type="Proteomes" id="UP000217676">
    <property type="component" value="Chromosome"/>
</dbReference>
<keyword evidence="4" id="KW-1185">Reference proteome</keyword>
<proteinExistence type="predicted"/>
<reference evidence="3 4" key="1">
    <citation type="journal article" date="2016" name="Genome Announc.">
        <title>Complete Genome Sequence of Thiostrepton-Producing Streptomyces laurentii ATCC 31255.</title>
        <authorList>
            <person name="Doi K."/>
            <person name="Fujino Y."/>
            <person name="Nagayoshi Y."/>
            <person name="Ohshima T."/>
            <person name="Ogata S."/>
        </authorList>
    </citation>
    <scope>NUCLEOTIDE SEQUENCE [LARGE SCALE GENOMIC DNA]</scope>
    <source>
        <strain evidence="3 4">ATCC 31255</strain>
    </source>
</reference>
<dbReference type="Pfam" id="PF14024">
    <property type="entry name" value="DUF4240"/>
    <property type="match status" value="1"/>
</dbReference>
<dbReference type="AlphaFoldDB" id="A0A160P5Q2"/>